<dbReference type="SUPFAM" id="SSF48264">
    <property type="entry name" value="Cytochrome P450"/>
    <property type="match status" value="1"/>
</dbReference>
<evidence type="ECO:0000256" key="7">
    <source>
        <dbReference type="ARBA" id="ARBA00023004"/>
    </source>
</evidence>
<dbReference type="GO" id="GO:0004497">
    <property type="term" value="F:monooxygenase activity"/>
    <property type="evidence" value="ECO:0007669"/>
    <property type="project" value="UniProtKB-KW"/>
</dbReference>
<dbReference type="Proteomes" id="UP000076738">
    <property type="component" value="Unassembled WGS sequence"/>
</dbReference>
<reference evidence="12 13" key="1">
    <citation type="journal article" date="2016" name="Mol. Biol. Evol.">
        <title>Comparative Genomics of Early-Diverging Mushroom-Forming Fungi Provides Insights into the Origins of Lignocellulose Decay Capabilities.</title>
        <authorList>
            <person name="Nagy L.G."/>
            <person name="Riley R."/>
            <person name="Tritt A."/>
            <person name="Adam C."/>
            <person name="Daum C."/>
            <person name="Floudas D."/>
            <person name="Sun H."/>
            <person name="Yadav J.S."/>
            <person name="Pangilinan J."/>
            <person name="Larsson K.H."/>
            <person name="Matsuura K."/>
            <person name="Barry K."/>
            <person name="Labutti K."/>
            <person name="Kuo R."/>
            <person name="Ohm R.A."/>
            <person name="Bhattacharya S.S."/>
            <person name="Shirouzu T."/>
            <person name="Yoshinaga Y."/>
            <person name="Martin F.M."/>
            <person name="Grigoriev I.V."/>
            <person name="Hibbett D.S."/>
        </authorList>
    </citation>
    <scope>NUCLEOTIDE SEQUENCE [LARGE SCALE GENOMIC DNA]</scope>
    <source>
        <strain evidence="12 13">TUFC12733</strain>
    </source>
</reference>
<evidence type="ECO:0000256" key="2">
    <source>
        <dbReference type="ARBA" id="ARBA00005179"/>
    </source>
</evidence>
<dbReference type="EMBL" id="KV417300">
    <property type="protein sequence ID" value="KZO93611.1"/>
    <property type="molecule type" value="Genomic_DNA"/>
</dbReference>
<keyword evidence="5 9" id="KW-0479">Metal-binding</keyword>
<comment type="pathway">
    <text evidence="2">Secondary metabolite biosynthesis.</text>
</comment>
<dbReference type="InterPro" id="IPR017972">
    <property type="entry name" value="Cyt_P450_CS"/>
</dbReference>
<dbReference type="OrthoDB" id="1470350at2759"/>
<keyword evidence="4 9" id="KW-0349">Heme</keyword>
<dbReference type="Pfam" id="PF00067">
    <property type="entry name" value="p450"/>
    <property type="match status" value="1"/>
</dbReference>
<dbReference type="GO" id="GO:0005506">
    <property type="term" value="F:iron ion binding"/>
    <property type="evidence" value="ECO:0007669"/>
    <property type="project" value="InterPro"/>
</dbReference>
<dbReference type="PANTHER" id="PTHR24305:SF166">
    <property type="entry name" value="CYTOCHROME P450 12A4, MITOCHONDRIAL-RELATED"/>
    <property type="match status" value="1"/>
</dbReference>
<sequence length="533" mass="60235">MATWTNMFSWTLLLPLVAAAYAVYCVILYRRNKANVQQLPGPRYLWTLFSMANSVLPNSEWNGGMLLSWIGRHSMWDKYGSEILAFVPIIPGQPIMWTRSVEVARQLLANKSDWDKAPESVESLGMFGENLFSSYRDRWARHRRIVAPGFNQKLYELVWRESLRTYYDMVQTEEWLNHGGSYVHPDVIAMTSKIALYLIASCGFGMSLAWDGNVGERIRGLSLPECFQITSDSMIAQIFLPKWAFRLPFKALRKVYESNLVIESILMRIIEKRRLAGADPVQQGNAKDVFNLLLTANEAETDSKNALTDRELISNCFLLMLAGHETTSHGLGAALGLLACNPDIQEKAYEEVMTVVPDGSDPTFQDLESLVYVQASFMEAMRLFPSVNGIPRRAVQDTVLKVPTKQGSAYDLPIKKGQIIVVDFIGLNYNERHYSHPDEYTPGRWLDPTVEQGMNFSTGPRVCVGRKFAMVEGTTILAMLIRDWKITPILYEGETLPEWRVRCMDNAVAAAIGFGPTAFPLRFTKREKALIAA</sequence>
<evidence type="ECO:0000256" key="9">
    <source>
        <dbReference type="PIRSR" id="PIRSR602401-1"/>
    </source>
</evidence>
<dbReference type="PANTHER" id="PTHR24305">
    <property type="entry name" value="CYTOCHROME P450"/>
    <property type="match status" value="1"/>
</dbReference>
<evidence type="ECO:0000313" key="12">
    <source>
        <dbReference type="EMBL" id="KZO93611.1"/>
    </source>
</evidence>
<evidence type="ECO:0000256" key="10">
    <source>
        <dbReference type="RuleBase" id="RU000461"/>
    </source>
</evidence>
<feature type="chain" id="PRO_5007888856" evidence="11">
    <location>
        <begin position="20"/>
        <end position="533"/>
    </location>
</feature>
<name>A0A167JHX6_CALVF</name>
<evidence type="ECO:0000313" key="13">
    <source>
        <dbReference type="Proteomes" id="UP000076738"/>
    </source>
</evidence>
<dbReference type="InterPro" id="IPR036396">
    <property type="entry name" value="Cyt_P450_sf"/>
</dbReference>
<evidence type="ECO:0000256" key="4">
    <source>
        <dbReference type="ARBA" id="ARBA00022617"/>
    </source>
</evidence>
<keyword evidence="8 10" id="KW-0503">Monooxygenase</keyword>
<dbReference type="InterPro" id="IPR001128">
    <property type="entry name" value="Cyt_P450"/>
</dbReference>
<evidence type="ECO:0000256" key="1">
    <source>
        <dbReference type="ARBA" id="ARBA00001971"/>
    </source>
</evidence>
<organism evidence="12 13">
    <name type="scientific">Calocera viscosa (strain TUFC12733)</name>
    <dbReference type="NCBI Taxonomy" id="1330018"/>
    <lineage>
        <taxon>Eukaryota</taxon>
        <taxon>Fungi</taxon>
        <taxon>Dikarya</taxon>
        <taxon>Basidiomycota</taxon>
        <taxon>Agaricomycotina</taxon>
        <taxon>Dacrymycetes</taxon>
        <taxon>Dacrymycetales</taxon>
        <taxon>Dacrymycetaceae</taxon>
        <taxon>Calocera</taxon>
    </lineage>
</organism>
<proteinExistence type="inferred from homology"/>
<comment type="similarity">
    <text evidence="3 10">Belongs to the cytochrome P450 family.</text>
</comment>
<feature type="binding site" description="axial binding residue" evidence="9">
    <location>
        <position position="463"/>
    </location>
    <ligand>
        <name>heme</name>
        <dbReference type="ChEBI" id="CHEBI:30413"/>
    </ligand>
    <ligandPart>
        <name>Fe</name>
        <dbReference type="ChEBI" id="CHEBI:18248"/>
    </ligandPart>
</feature>
<keyword evidence="6 10" id="KW-0560">Oxidoreductase</keyword>
<evidence type="ECO:0000256" key="6">
    <source>
        <dbReference type="ARBA" id="ARBA00023002"/>
    </source>
</evidence>
<protein>
    <submittedName>
        <fullName evidence="12">Cytochrome P450</fullName>
    </submittedName>
</protein>
<evidence type="ECO:0000256" key="11">
    <source>
        <dbReference type="SAM" id="SignalP"/>
    </source>
</evidence>
<comment type="cofactor">
    <cofactor evidence="1 9">
        <name>heme</name>
        <dbReference type="ChEBI" id="CHEBI:30413"/>
    </cofactor>
</comment>
<dbReference type="GO" id="GO:0016705">
    <property type="term" value="F:oxidoreductase activity, acting on paired donors, with incorporation or reduction of molecular oxygen"/>
    <property type="evidence" value="ECO:0007669"/>
    <property type="project" value="InterPro"/>
</dbReference>
<dbReference type="InterPro" id="IPR050121">
    <property type="entry name" value="Cytochrome_P450_monoxygenase"/>
</dbReference>
<dbReference type="PRINTS" id="PR00463">
    <property type="entry name" value="EP450I"/>
</dbReference>
<evidence type="ECO:0000256" key="8">
    <source>
        <dbReference type="ARBA" id="ARBA00023033"/>
    </source>
</evidence>
<dbReference type="PRINTS" id="PR00385">
    <property type="entry name" value="P450"/>
</dbReference>
<keyword evidence="7 9" id="KW-0408">Iron</keyword>
<evidence type="ECO:0000256" key="3">
    <source>
        <dbReference type="ARBA" id="ARBA00010617"/>
    </source>
</evidence>
<dbReference type="AlphaFoldDB" id="A0A167JHX6"/>
<dbReference type="Gene3D" id="1.10.630.10">
    <property type="entry name" value="Cytochrome P450"/>
    <property type="match status" value="1"/>
</dbReference>
<dbReference type="STRING" id="1330018.A0A167JHX6"/>
<dbReference type="GO" id="GO:0020037">
    <property type="term" value="F:heme binding"/>
    <property type="evidence" value="ECO:0007669"/>
    <property type="project" value="InterPro"/>
</dbReference>
<accession>A0A167JHX6</accession>
<keyword evidence="13" id="KW-1185">Reference proteome</keyword>
<feature type="signal peptide" evidence="11">
    <location>
        <begin position="1"/>
        <end position="19"/>
    </location>
</feature>
<dbReference type="InterPro" id="IPR002401">
    <property type="entry name" value="Cyt_P450_E_grp-I"/>
</dbReference>
<gene>
    <name evidence="12" type="ORF">CALVIDRAFT_539779</name>
</gene>
<dbReference type="PROSITE" id="PS00086">
    <property type="entry name" value="CYTOCHROME_P450"/>
    <property type="match status" value="1"/>
</dbReference>
<keyword evidence="11" id="KW-0732">Signal</keyword>
<evidence type="ECO:0000256" key="5">
    <source>
        <dbReference type="ARBA" id="ARBA00022723"/>
    </source>
</evidence>